<gene>
    <name evidence="4" type="ORF">UV73_C0001G0257</name>
</gene>
<dbReference type="STRING" id="1618443.UV73_C0001G0257"/>
<dbReference type="Gene3D" id="3.90.1150.10">
    <property type="entry name" value="Aspartate Aminotransferase, domain 1"/>
    <property type="match status" value="1"/>
</dbReference>
<name>A0A0G1FUR9_9BACT</name>
<proteinExistence type="inferred from homology"/>
<dbReference type="AlphaFoldDB" id="A0A0G1FUR9"/>
<dbReference type="InterPro" id="IPR015421">
    <property type="entry name" value="PyrdxlP-dep_Trfase_major"/>
</dbReference>
<dbReference type="InterPro" id="IPR000277">
    <property type="entry name" value="Cys/Met-Metab_PyrdxlP-dep_enz"/>
</dbReference>
<protein>
    <submittedName>
        <fullName evidence="4">Pyridoxal-phosphate dependent enzyme</fullName>
    </submittedName>
</protein>
<dbReference type="InterPro" id="IPR015422">
    <property type="entry name" value="PyrdxlP-dep_Trfase_small"/>
</dbReference>
<evidence type="ECO:0000256" key="3">
    <source>
        <dbReference type="RuleBase" id="RU362118"/>
    </source>
</evidence>
<comment type="cofactor">
    <cofactor evidence="1 3">
        <name>pyridoxal 5'-phosphate</name>
        <dbReference type="ChEBI" id="CHEBI:597326"/>
    </cofactor>
</comment>
<accession>A0A0G1FUR9</accession>
<reference evidence="4 5" key="1">
    <citation type="journal article" date="2015" name="Nature">
        <title>rRNA introns, odd ribosomes, and small enigmatic genomes across a large radiation of phyla.</title>
        <authorList>
            <person name="Brown C.T."/>
            <person name="Hug L.A."/>
            <person name="Thomas B.C."/>
            <person name="Sharon I."/>
            <person name="Castelle C.J."/>
            <person name="Singh A."/>
            <person name="Wilkins M.J."/>
            <person name="Williams K.H."/>
            <person name="Banfield J.F."/>
        </authorList>
    </citation>
    <scope>NUCLEOTIDE SEQUENCE [LARGE SCALE GENOMIC DNA]</scope>
</reference>
<sequence>MKADSNKDANLKELNQLATDKLRQLRHFQKVFSRFSRFLSPGEKKLTAGKINQLDEKFSDFLKSGFPDIYVLRMLVSDFASLMIASDWQSPSYDHSLMPSAGRQTGKISGTVNDYKRDVHLDEKDYEKQFISQYIDALNKFRLSAFLVASGQAAFQTVLTYLQSEGKLNGPVVCGRSSYFQYKQILKGTFREEYFETDETDTYKTLSLIKKIRPKAVFLDSLCNSSEIAVPDLKKIIEEIYRTARDDLYLVIDNTCLTFFCQPYMWRKNNKKVHLITFESLNKYHQFGLDRVTAGVVVCHAKDAAGIYEYRKHAGTNISDFSLFCLPTPNRRLLEKRLLRHVKSALSLTASLVSDGVSVIYPGLPQHHGYPVLKEKGFFGSFFNLSFKNNSPKKFKNIIRKAVIYAKKEKVNLTAGTSFGFSTTRIYLTSLWTRHGTPFLRISCGTENEEEINKLKIAFKKSLQ</sequence>
<dbReference type="SUPFAM" id="SSF53383">
    <property type="entry name" value="PLP-dependent transferases"/>
    <property type="match status" value="1"/>
</dbReference>
<dbReference type="Proteomes" id="UP000034894">
    <property type="component" value="Unassembled WGS sequence"/>
</dbReference>
<evidence type="ECO:0000313" key="5">
    <source>
        <dbReference type="Proteomes" id="UP000034894"/>
    </source>
</evidence>
<evidence type="ECO:0000313" key="4">
    <source>
        <dbReference type="EMBL" id="KKS98736.1"/>
    </source>
</evidence>
<dbReference type="GO" id="GO:0030170">
    <property type="term" value="F:pyridoxal phosphate binding"/>
    <property type="evidence" value="ECO:0007669"/>
    <property type="project" value="InterPro"/>
</dbReference>
<organism evidence="4 5">
    <name type="scientific">Candidatus Gottesmanbacteria bacterium GW2011_GWA2_43_14</name>
    <dbReference type="NCBI Taxonomy" id="1618443"/>
    <lineage>
        <taxon>Bacteria</taxon>
        <taxon>Candidatus Gottesmaniibacteriota</taxon>
    </lineage>
</organism>
<dbReference type="GO" id="GO:0016846">
    <property type="term" value="F:carbon-sulfur lyase activity"/>
    <property type="evidence" value="ECO:0007669"/>
    <property type="project" value="TreeGrafter"/>
</dbReference>
<dbReference type="GO" id="GO:0019346">
    <property type="term" value="P:transsulfuration"/>
    <property type="evidence" value="ECO:0007669"/>
    <property type="project" value="InterPro"/>
</dbReference>
<evidence type="ECO:0000256" key="2">
    <source>
        <dbReference type="ARBA" id="ARBA00022898"/>
    </source>
</evidence>
<dbReference type="EMBL" id="LCFP01000001">
    <property type="protein sequence ID" value="KKS98736.1"/>
    <property type="molecule type" value="Genomic_DNA"/>
</dbReference>
<dbReference type="Pfam" id="PF01053">
    <property type="entry name" value="Cys_Met_Meta_PP"/>
    <property type="match status" value="1"/>
</dbReference>
<evidence type="ECO:0000256" key="1">
    <source>
        <dbReference type="ARBA" id="ARBA00001933"/>
    </source>
</evidence>
<dbReference type="GO" id="GO:0005737">
    <property type="term" value="C:cytoplasm"/>
    <property type="evidence" value="ECO:0007669"/>
    <property type="project" value="TreeGrafter"/>
</dbReference>
<dbReference type="InterPro" id="IPR015424">
    <property type="entry name" value="PyrdxlP-dep_Trfase"/>
</dbReference>
<comment type="similarity">
    <text evidence="3">Belongs to the trans-sulfuration enzymes family.</text>
</comment>
<comment type="caution">
    <text evidence="4">The sequence shown here is derived from an EMBL/GenBank/DDBJ whole genome shotgun (WGS) entry which is preliminary data.</text>
</comment>
<keyword evidence="2 3" id="KW-0663">Pyridoxal phosphate</keyword>
<dbReference type="PANTHER" id="PTHR11808">
    <property type="entry name" value="TRANS-SULFURATION ENZYME FAMILY MEMBER"/>
    <property type="match status" value="1"/>
</dbReference>
<dbReference type="Gene3D" id="3.40.640.10">
    <property type="entry name" value="Type I PLP-dependent aspartate aminotransferase-like (Major domain)"/>
    <property type="match status" value="1"/>
</dbReference>